<feature type="region of interest" description="Disordered" evidence="7">
    <location>
        <begin position="416"/>
        <end position="435"/>
    </location>
</feature>
<dbReference type="PANTHER" id="PTHR43620:SF7">
    <property type="entry name" value="GLYCEROPHOSPHODIESTER PHOSPHODIESTERASE GDPD5-RELATED"/>
    <property type="match status" value="1"/>
</dbReference>
<evidence type="ECO:0000256" key="6">
    <source>
        <dbReference type="ARBA" id="ARBA00047512"/>
    </source>
</evidence>
<protein>
    <recommendedName>
        <fullName evidence="2">glycerophosphodiester phosphodiesterase</fullName>
        <ecNumber evidence="2">3.1.4.46</ecNumber>
    </recommendedName>
</protein>
<dbReference type="Gene3D" id="3.20.20.190">
    <property type="entry name" value="Phosphatidylinositol (PI) phosphodiesterase"/>
    <property type="match status" value="1"/>
</dbReference>
<keyword evidence="11" id="KW-1185">Reference proteome</keyword>
<accession>K0RY01</accession>
<comment type="caution">
    <text evidence="10">The sequence shown here is derived from an EMBL/GenBank/DDBJ whole genome shotgun (WGS) entry which is preliminary data.</text>
</comment>
<dbReference type="InterPro" id="IPR030395">
    <property type="entry name" value="GP_PDE_dom"/>
</dbReference>
<evidence type="ECO:0000256" key="1">
    <source>
        <dbReference type="ARBA" id="ARBA00007277"/>
    </source>
</evidence>
<gene>
    <name evidence="10" type="ORF">THAOC_22028</name>
</gene>
<dbReference type="PANTHER" id="PTHR43620">
    <property type="entry name" value="GLYCEROPHOSPHORYL DIESTER PHOSPHODIESTERASE"/>
    <property type="match status" value="1"/>
</dbReference>
<keyword evidence="4" id="KW-0319">Glycerol metabolism</keyword>
<dbReference type="GO" id="GO:0006071">
    <property type="term" value="P:glycerol metabolic process"/>
    <property type="evidence" value="ECO:0007669"/>
    <property type="project" value="UniProtKB-KW"/>
</dbReference>
<feature type="chain" id="PRO_5003839541" description="glycerophosphodiester phosphodiesterase" evidence="8">
    <location>
        <begin position="18"/>
        <end position="457"/>
    </location>
</feature>
<feature type="domain" description="GP-PDE" evidence="9">
    <location>
        <begin position="70"/>
        <end position="403"/>
    </location>
</feature>
<keyword evidence="3 8" id="KW-0732">Signal</keyword>
<dbReference type="EC" id="3.1.4.46" evidence="2"/>
<evidence type="ECO:0000256" key="3">
    <source>
        <dbReference type="ARBA" id="ARBA00022729"/>
    </source>
</evidence>
<dbReference type="AlphaFoldDB" id="K0RY01"/>
<organism evidence="10 11">
    <name type="scientific">Thalassiosira oceanica</name>
    <name type="common">Marine diatom</name>
    <dbReference type="NCBI Taxonomy" id="159749"/>
    <lineage>
        <taxon>Eukaryota</taxon>
        <taxon>Sar</taxon>
        <taxon>Stramenopiles</taxon>
        <taxon>Ochrophyta</taxon>
        <taxon>Bacillariophyta</taxon>
        <taxon>Coscinodiscophyceae</taxon>
        <taxon>Thalassiosirophycidae</taxon>
        <taxon>Thalassiosirales</taxon>
        <taxon>Thalassiosiraceae</taxon>
        <taxon>Thalassiosira</taxon>
    </lineage>
</organism>
<comment type="catalytic activity">
    <reaction evidence="6">
        <text>a sn-glycero-3-phosphodiester + H2O = an alcohol + sn-glycerol 3-phosphate + H(+)</text>
        <dbReference type="Rhea" id="RHEA:12969"/>
        <dbReference type="ChEBI" id="CHEBI:15377"/>
        <dbReference type="ChEBI" id="CHEBI:15378"/>
        <dbReference type="ChEBI" id="CHEBI:30879"/>
        <dbReference type="ChEBI" id="CHEBI:57597"/>
        <dbReference type="ChEBI" id="CHEBI:83408"/>
        <dbReference type="EC" id="3.1.4.46"/>
    </reaction>
</comment>
<dbReference type="Pfam" id="PF03009">
    <property type="entry name" value="GDPD"/>
    <property type="match status" value="1"/>
</dbReference>
<evidence type="ECO:0000256" key="2">
    <source>
        <dbReference type="ARBA" id="ARBA00012247"/>
    </source>
</evidence>
<dbReference type="eggNOG" id="ENOG502QW99">
    <property type="taxonomic scope" value="Eukaryota"/>
</dbReference>
<evidence type="ECO:0000259" key="9">
    <source>
        <dbReference type="PROSITE" id="PS51704"/>
    </source>
</evidence>
<dbReference type="OMA" id="PANALCC"/>
<evidence type="ECO:0000313" key="10">
    <source>
        <dbReference type="EMBL" id="EJK57890.1"/>
    </source>
</evidence>
<dbReference type="OrthoDB" id="1058301at2759"/>
<sequence length="457" mass="50592">MKLSVAILLSTVSLASAEDAALRDIISIGTRPYYLVEEMKDGELKNALSEIDFRRSDLSFVSSSTNDDRYLPLTSCSACMQYPEHTVESYKAAALMGAGIIECDVTFTKDRELVCRHAQCDLHTTTDVVTRPELNAKCTTPFETGVEPKCCSSDFTLEEIQSLCGKMDSKNSVDGTAEEYAFGGTADWRTDLYSHGSTCPKIPTHAESIELIKSFGAKFTPELKSPDVEMPYEGDYTQEMYAQQMADDYVKAGIDPSHVWLQSFNSDDVIYWVNNTDFGDQAVALDGEYEMPEEEFKAWHKMLADAGVKIVAPPMWRLVDHDPNSDHGMVPSAYVASTKENGLDIITWTLERTGPGLDGWYWQTTADMEKTEGDRLTLLHVLNEDVGVLGVFSDWPATTTFYANCMKVAMHDDHHAHTEADVEEEEATDGSDASASGSRYLMAAGRLVNLGLRMVGI</sequence>
<dbReference type="EMBL" id="AGNL01026769">
    <property type="protein sequence ID" value="EJK57890.1"/>
    <property type="molecule type" value="Genomic_DNA"/>
</dbReference>
<dbReference type="GO" id="GO:0006629">
    <property type="term" value="P:lipid metabolic process"/>
    <property type="evidence" value="ECO:0007669"/>
    <property type="project" value="InterPro"/>
</dbReference>
<evidence type="ECO:0000256" key="4">
    <source>
        <dbReference type="ARBA" id="ARBA00022798"/>
    </source>
</evidence>
<comment type="similarity">
    <text evidence="1">Belongs to the glycerophosphoryl diester phosphodiesterase family.</text>
</comment>
<dbReference type="GO" id="GO:0008889">
    <property type="term" value="F:glycerophosphodiester phosphodiesterase activity"/>
    <property type="evidence" value="ECO:0007669"/>
    <property type="project" value="UniProtKB-EC"/>
</dbReference>
<keyword evidence="5" id="KW-0378">Hydrolase</keyword>
<evidence type="ECO:0000256" key="8">
    <source>
        <dbReference type="SAM" id="SignalP"/>
    </source>
</evidence>
<evidence type="ECO:0000256" key="5">
    <source>
        <dbReference type="ARBA" id="ARBA00022801"/>
    </source>
</evidence>
<dbReference type="SUPFAM" id="SSF51695">
    <property type="entry name" value="PLC-like phosphodiesterases"/>
    <property type="match status" value="1"/>
</dbReference>
<reference evidence="10 11" key="1">
    <citation type="journal article" date="2012" name="Genome Biol.">
        <title>Genome and low-iron response of an oceanic diatom adapted to chronic iron limitation.</title>
        <authorList>
            <person name="Lommer M."/>
            <person name="Specht M."/>
            <person name="Roy A.S."/>
            <person name="Kraemer L."/>
            <person name="Andreson R."/>
            <person name="Gutowska M.A."/>
            <person name="Wolf J."/>
            <person name="Bergner S.V."/>
            <person name="Schilhabel M.B."/>
            <person name="Klostermeier U.C."/>
            <person name="Beiko R.G."/>
            <person name="Rosenstiel P."/>
            <person name="Hippler M."/>
            <person name="Laroche J."/>
        </authorList>
    </citation>
    <scope>NUCLEOTIDE SEQUENCE [LARGE SCALE GENOMIC DNA]</scope>
    <source>
        <strain evidence="10 11">CCMP1005</strain>
    </source>
</reference>
<evidence type="ECO:0000313" key="11">
    <source>
        <dbReference type="Proteomes" id="UP000266841"/>
    </source>
</evidence>
<feature type="signal peptide" evidence="8">
    <location>
        <begin position="1"/>
        <end position="17"/>
    </location>
</feature>
<dbReference type="InterPro" id="IPR017946">
    <property type="entry name" value="PLC-like_Pdiesterase_TIM-brl"/>
</dbReference>
<name>K0RY01_THAOC</name>
<evidence type="ECO:0000256" key="7">
    <source>
        <dbReference type="SAM" id="MobiDB-lite"/>
    </source>
</evidence>
<dbReference type="PROSITE" id="PS51704">
    <property type="entry name" value="GP_PDE"/>
    <property type="match status" value="1"/>
</dbReference>
<dbReference type="Proteomes" id="UP000266841">
    <property type="component" value="Unassembled WGS sequence"/>
</dbReference>
<proteinExistence type="inferred from homology"/>